<feature type="region of interest" description="Disordered" evidence="1">
    <location>
        <begin position="43"/>
        <end position="83"/>
    </location>
</feature>
<sequence>MEGISESVIVPKSLQETLAPKAPMNEATEKIVVAAEPKTQPLNRPKIVLPNSPINTPDRLKVPKPFKYPERYTSPTDQMMSPVSKRLLIGRSRKASTLLPPSKNRPLYQHMVQESGLCQTLNC</sequence>
<gene>
    <name evidence="2" type="ORF">H5410_009372</name>
</gene>
<dbReference type="OrthoDB" id="1903715at2759"/>
<dbReference type="EMBL" id="JACXVP010000002">
    <property type="protein sequence ID" value="KAG5624154.1"/>
    <property type="molecule type" value="Genomic_DNA"/>
</dbReference>
<dbReference type="Pfam" id="PF05032">
    <property type="entry name" value="Spo12"/>
    <property type="match status" value="1"/>
</dbReference>
<dbReference type="PANTHER" id="PTHR36747">
    <property type="entry name" value="HYDROXYPROLINE-RICH GLYCOPROTEIN FAMILY PROTEIN"/>
    <property type="match status" value="1"/>
</dbReference>
<accession>A0A9J6AJD7</accession>
<dbReference type="InterPro" id="IPR007727">
    <property type="entry name" value="Spo12"/>
</dbReference>
<dbReference type="PANTHER" id="PTHR36747:SF1">
    <property type="entry name" value="HYDROXYPROLINE-RICH GLYCOPROTEIN FAMILY PROTEIN"/>
    <property type="match status" value="1"/>
</dbReference>
<dbReference type="AlphaFoldDB" id="A0A9J6AJD7"/>
<organism evidence="2 3">
    <name type="scientific">Solanum commersonii</name>
    <name type="common">Commerson's wild potato</name>
    <name type="synonym">Commerson's nightshade</name>
    <dbReference type="NCBI Taxonomy" id="4109"/>
    <lineage>
        <taxon>Eukaryota</taxon>
        <taxon>Viridiplantae</taxon>
        <taxon>Streptophyta</taxon>
        <taxon>Embryophyta</taxon>
        <taxon>Tracheophyta</taxon>
        <taxon>Spermatophyta</taxon>
        <taxon>Magnoliopsida</taxon>
        <taxon>eudicotyledons</taxon>
        <taxon>Gunneridae</taxon>
        <taxon>Pentapetalae</taxon>
        <taxon>asterids</taxon>
        <taxon>lamiids</taxon>
        <taxon>Solanales</taxon>
        <taxon>Solanaceae</taxon>
        <taxon>Solanoideae</taxon>
        <taxon>Solaneae</taxon>
        <taxon>Solanum</taxon>
    </lineage>
</organism>
<protein>
    <submittedName>
        <fullName evidence="2">Uncharacterized protein</fullName>
    </submittedName>
</protein>
<comment type="caution">
    <text evidence="2">The sequence shown here is derived from an EMBL/GenBank/DDBJ whole genome shotgun (WGS) entry which is preliminary data.</text>
</comment>
<name>A0A9J6AJD7_SOLCO</name>
<keyword evidence="3" id="KW-1185">Reference proteome</keyword>
<dbReference type="Proteomes" id="UP000824120">
    <property type="component" value="Chromosome 2"/>
</dbReference>
<reference evidence="2 3" key="1">
    <citation type="submission" date="2020-09" db="EMBL/GenBank/DDBJ databases">
        <title>De no assembly of potato wild relative species, Solanum commersonii.</title>
        <authorList>
            <person name="Cho K."/>
        </authorList>
    </citation>
    <scope>NUCLEOTIDE SEQUENCE [LARGE SCALE GENOMIC DNA]</scope>
    <source>
        <strain evidence="2">LZ3.2</strain>
        <tissue evidence="2">Leaf</tissue>
    </source>
</reference>
<proteinExistence type="predicted"/>
<evidence type="ECO:0000313" key="2">
    <source>
        <dbReference type="EMBL" id="KAG5624154.1"/>
    </source>
</evidence>
<evidence type="ECO:0000313" key="3">
    <source>
        <dbReference type="Proteomes" id="UP000824120"/>
    </source>
</evidence>
<evidence type="ECO:0000256" key="1">
    <source>
        <dbReference type="SAM" id="MobiDB-lite"/>
    </source>
</evidence>